<dbReference type="OrthoDB" id="9800412at2"/>
<proteinExistence type="predicted"/>
<feature type="region of interest" description="Disordered" evidence="1">
    <location>
        <begin position="122"/>
        <end position="195"/>
    </location>
</feature>
<sequence>MTVDHIRYDLLAQDALRGVVRRVLQDVMRDGLPGEHHFYIAFDTRAPGVRLSPRLLERYPEEMTIILQHQFWDLSVSDYGFEVGLSFAGIPERLFVPFSALKGFFDPSVQFGLQFEVVDETAPADAEAGSAEAEPKPATEAQEGRPRGSVPLTGTPQVHAVHEAGETPIGQDTGTGESQPEGGATIVRLDTFRKK</sequence>
<reference evidence="2 3" key="1">
    <citation type="submission" date="2018-08" db="EMBL/GenBank/DDBJ databases">
        <title>Complete genome sequencing of Blastochloris tepida GI.</title>
        <authorList>
            <person name="Tsukatani Y."/>
            <person name="Mori H."/>
        </authorList>
    </citation>
    <scope>NUCLEOTIDE SEQUENCE [LARGE SCALE GENOMIC DNA]</scope>
    <source>
        <strain evidence="2 3">GI</strain>
    </source>
</reference>
<feature type="compositionally biased region" description="Basic and acidic residues" evidence="1">
    <location>
        <begin position="133"/>
        <end position="146"/>
    </location>
</feature>
<dbReference type="InterPro" id="IPR036760">
    <property type="entry name" value="SspB-like_sf"/>
</dbReference>
<dbReference type="Proteomes" id="UP000266934">
    <property type="component" value="Chromosome"/>
</dbReference>
<dbReference type="KEGG" id="blag:BLTE_00610"/>
<protein>
    <recommendedName>
        <fullName evidence="4">Stringent starvation protein B</fullName>
    </recommendedName>
</protein>
<dbReference type="Pfam" id="PF04386">
    <property type="entry name" value="SspB"/>
    <property type="match status" value="1"/>
</dbReference>
<evidence type="ECO:0000256" key="1">
    <source>
        <dbReference type="SAM" id="MobiDB-lite"/>
    </source>
</evidence>
<evidence type="ECO:0000313" key="3">
    <source>
        <dbReference type="Proteomes" id="UP000266934"/>
    </source>
</evidence>
<feature type="compositionally biased region" description="Low complexity" evidence="1">
    <location>
        <begin position="122"/>
        <end position="132"/>
    </location>
</feature>
<dbReference type="AlphaFoldDB" id="A0A348FVP3"/>
<gene>
    <name evidence="2" type="ORF">BLTE_00610</name>
</gene>
<dbReference type="Gene3D" id="2.30.30.220">
    <property type="entry name" value="SspB-like"/>
    <property type="match status" value="1"/>
</dbReference>
<keyword evidence="3" id="KW-1185">Reference proteome</keyword>
<evidence type="ECO:0000313" key="2">
    <source>
        <dbReference type="EMBL" id="BBF91376.1"/>
    </source>
</evidence>
<evidence type="ECO:0008006" key="4">
    <source>
        <dbReference type="Google" id="ProtNLM"/>
    </source>
</evidence>
<dbReference type="InterPro" id="IPR007481">
    <property type="entry name" value="SspB"/>
</dbReference>
<dbReference type="RefSeq" id="WP_126396544.1">
    <property type="nucleotide sequence ID" value="NZ_AP018907.1"/>
</dbReference>
<dbReference type="SUPFAM" id="SSF101738">
    <property type="entry name" value="SspB-like"/>
    <property type="match status" value="1"/>
</dbReference>
<organism evidence="2 3">
    <name type="scientific">Blastochloris tepida</name>
    <dbReference type="NCBI Taxonomy" id="2233851"/>
    <lineage>
        <taxon>Bacteria</taxon>
        <taxon>Pseudomonadati</taxon>
        <taxon>Pseudomonadota</taxon>
        <taxon>Alphaproteobacteria</taxon>
        <taxon>Hyphomicrobiales</taxon>
        <taxon>Blastochloridaceae</taxon>
        <taxon>Blastochloris</taxon>
    </lineage>
</organism>
<name>A0A348FVP3_9HYPH</name>
<dbReference type="EMBL" id="AP018907">
    <property type="protein sequence ID" value="BBF91376.1"/>
    <property type="molecule type" value="Genomic_DNA"/>
</dbReference>
<accession>A0A348FVP3</accession>